<name>A0ABS1UBF7_9PROT</name>
<keyword evidence="1" id="KW-1133">Transmembrane helix</keyword>
<accession>A0ABS1UBF7</accession>
<proteinExistence type="predicted"/>
<dbReference type="Proteomes" id="UP000660885">
    <property type="component" value="Unassembled WGS sequence"/>
</dbReference>
<keyword evidence="1" id="KW-0812">Transmembrane</keyword>
<gene>
    <name evidence="2" type="ORF">JMJ56_28830</name>
</gene>
<comment type="caution">
    <text evidence="2">The sequence shown here is derived from an EMBL/GenBank/DDBJ whole genome shotgun (WGS) entry which is preliminary data.</text>
</comment>
<evidence type="ECO:0000313" key="2">
    <source>
        <dbReference type="EMBL" id="MBL6081989.1"/>
    </source>
</evidence>
<evidence type="ECO:0000256" key="1">
    <source>
        <dbReference type="SAM" id="Phobius"/>
    </source>
</evidence>
<evidence type="ECO:0000313" key="3">
    <source>
        <dbReference type="Proteomes" id="UP000660885"/>
    </source>
</evidence>
<organism evidence="2 3">
    <name type="scientific">Belnapia arida</name>
    <dbReference type="NCBI Taxonomy" id="2804533"/>
    <lineage>
        <taxon>Bacteria</taxon>
        <taxon>Pseudomonadati</taxon>
        <taxon>Pseudomonadota</taxon>
        <taxon>Alphaproteobacteria</taxon>
        <taxon>Acetobacterales</taxon>
        <taxon>Roseomonadaceae</taxon>
        <taxon>Belnapia</taxon>
    </lineage>
</organism>
<dbReference type="EMBL" id="JAETWB010000043">
    <property type="protein sequence ID" value="MBL6081989.1"/>
    <property type="molecule type" value="Genomic_DNA"/>
</dbReference>
<dbReference type="RefSeq" id="WP_202835201.1">
    <property type="nucleotide sequence ID" value="NZ_JAETWB010000043.1"/>
</dbReference>
<protein>
    <submittedName>
        <fullName evidence="2">Uncharacterized protein</fullName>
    </submittedName>
</protein>
<reference evidence="2 3" key="1">
    <citation type="submission" date="2021-01" db="EMBL/GenBank/DDBJ databases">
        <title>Belnapia mucosa sp. nov. and Belnapia arida sp. nov., isolated from the Tabernas Desert (Almeria, Spain).</title>
        <authorList>
            <person name="Molina-Menor E."/>
            <person name="Vidal-Verdu A."/>
            <person name="Calonge A."/>
            <person name="Satari L."/>
            <person name="Pereto J."/>
            <person name="Porcar M."/>
        </authorList>
    </citation>
    <scope>NUCLEOTIDE SEQUENCE [LARGE SCALE GENOMIC DNA]</scope>
    <source>
        <strain evidence="2 3">T18</strain>
    </source>
</reference>
<sequence length="80" mass="8448">MWRHVMVFSVASAGLLLVRLLAARILFGFDGSGMGLHGWIAMILGVVLTSGLAVALMAAVFAFDRTGQDARAAGRSDARE</sequence>
<keyword evidence="3" id="KW-1185">Reference proteome</keyword>
<keyword evidence="1" id="KW-0472">Membrane</keyword>
<feature type="transmembrane region" description="Helical" evidence="1">
    <location>
        <begin position="38"/>
        <end position="63"/>
    </location>
</feature>